<sequence length="76" mass="8978">MEYMAFGWINGNRITQSESKEQESKIRTSHIVVYKFEYFWRSNQMVNEVPAPKYQTTWTDIIYSRTAGVPISPLAR</sequence>
<reference evidence="1" key="1">
    <citation type="submission" date="2020-11" db="EMBL/GenBank/DDBJ databases">
        <authorList>
            <person name="Whitehead M."/>
        </authorList>
    </citation>
    <scope>NUCLEOTIDE SEQUENCE</scope>
    <source>
        <strain evidence="1">EGII</strain>
    </source>
</reference>
<evidence type="ECO:0000313" key="2">
    <source>
        <dbReference type="Proteomes" id="UP000606786"/>
    </source>
</evidence>
<gene>
    <name evidence="1" type="ORF">CCAP1982_LOCUS19516</name>
</gene>
<dbReference type="Proteomes" id="UP000606786">
    <property type="component" value="Unassembled WGS sequence"/>
</dbReference>
<keyword evidence="2" id="KW-1185">Reference proteome</keyword>
<dbReference type="AlphaFoldDB" id="A0A811V7J8"/>
<dbReference type="EMBL" id="CAJHJT010000056">
    <property type="protein sequence ID" value="CAD7011416.1"/>
    <property type="molecule type" value="Genomic_DNA"/>
</dbReference>
<evidence type="ECO:0000313" key="1">
    <source>
        <dbReference type="EMBL" id="CAD7011416.1"/>
    </source>
</evidence>
<name>A0A811V7J8_CERCA</name>
<accession>A0A811V7J8</accession>
<protein>
    <submittedName>
        <fullName evidence="1">(Mediterranean fruit fly) hypothetical protein</fullName>
    </submittedName>
</protein>
<proteinExistence type="predicted"/>
<comment type="caution">
    <text evidence="1">The sequence shown here is derived from an EMBL/GenBank/DDBJ whole genome shotgun (WGS) entry which is preliminary data.</text>
</comment>
<organism evidence="1 2">
    <name type="scientific">Ceratitis capitata</name>
    <name type="common">Mediterranean fruit fly</name>
    <name type="synonym">Tephritis capitata</name>
    <dbReference type="NCBI Taxonomy" id="7213"/>
    <lineage>
        <taxon>Eukaryota</taxon>
        <taxon>Metazoa</taxon>
        <taxon>Ecdysozoa</taxon>
        <taxon>Arthropoda</taxon>
        <taxon>Hexapoda</taxon>
        <taxon>Insecta</taxon>
        <taxon>Pterygota</taxon>
        <taxon>Neoptera</taxon>
        <taxon>Endopterygota</taxon>
        <taxon>Diptera</taxon>
        <taxon>Brachycera</taxon>
        <taxon>Muscomorpha</taxon>
        <taxon>Tephritoidea</taxon>
        <taxon>Tephritidae</taxon>
        <taxon>Ceratitis</taxon>
        <taxon>Ceratitis</taxon>
    </lineage>
</organism>